<feature type="signal peptide" evidence="1">
    <location>
        <begin position="1"/>
        <end position="19"/>
    </location>
</feature>
<protein>
    <submittedName>
        <fullName evidence="2">Uncharacterized protein</fullName>
    </submittedName>
</protein>
<sequence length="46" mass="4907">MKKVIMAALILVIAFSASTSIGKAKIKADWKDPQPMGITITTSTTK</sequence>
<accession>A0ABS1JCC5</accession>
<proteinExistence type="predicted"/>
<evidence type="ECO:0000313" key="2">
    <source>
        <dbReference type="EMBL" id="MBL0387860.1"/>
    </source>
</evidence>
<keyword evidence="1" id="KW-0732">Signal</keyword>
<organism evidence="2 3">
    <name type="scientific">Tumebacillus amylolyticus</name>
    <dbReference type="NCBI Taxonomy" id="2801339"/>
    <lineage>
        <taxon>Bacteria</taxon>
        <taxon>Bacillati</taxon>
        <taxon>Bacillota</taxon>
        <taxon>Bacilli</taxon>
        <taxon>Bacillales</taxon>
        <taxon>Alicyclobacillaceae</taxon>
        <taxon>Tumebacillus</taxon>
    </lineage>
</organism>
<reference evidence="2 3" key="1">
    <citation type="submission" date="2021-01" db="EMBL/GenBank/DDBJ databases">
        <title>Tumebacillus sp. strain ITR2 16S ribosomal RNA gene Genome sequencing and assembly.</title>
        <authorList>
            <person name="Kang M."/>
        </authorList>
    </citation>
    <scope>NUCLEOTIDE SEQUENCE [LARGE SCALE GENOMIC DNA]</scope>
    <source>
        <strain evidence="2 3">ITR2</strain>
    </source>
</reference>
<evidence type="ECO:0000256" key="1">
    <source>
        <dbReference type="SAM" id="SignalP"/>
    </source>
</evidence>
<dbReference type="RefSeq" id="WP_201636281.1">
    <property type="nucleotide sequence ID" value="NZ_JAEQNB010000004.1"/>
</dbReference>
<keyword evidence="3" id="KW-1185">Reference proteome</keyword>
<gene>
    <name evidence="2" type="ORF">JJB07_14560</name>
</gene>
<evidence type="ECO:0000313" key="3">
    <source>
        <dbReference type="Proteomes" id="UP000602284"/>
    </source>
</evidence>
<dbReference type="Proteomes" id="UP000602284">
    <property type="component" value="Unassembled WGS sequence"/>
</dbReference>
<name>A0ABS1JCC5_9BACL</name>
<dbReference type="EMBL" id="JAEQNB010000004">
    <property type="protein sequence ID" value="MBL0387860.1"/>
    <property type="molecule type" value="Genomic_DNA"/>
</dbReference>
<feature type="chain" id="PRO_5045047983" evidence="1">
    <location>
        <begin position="20"/>
        <end position="46"/>
    </location>
</feature>
<comment type="caution">
    <text evidence="2">The sequence shown here is derived from an EMBL/GenBank/DDBJ whole genome shotgun (WGS) entry which is preliminary data.</text>
</comment>